<dbReference type="CDD" id="cd09917">
    <property type="entry name" value="F-box_SF"/>
    <property type="match status" value="1"/>
</dbReference>
<dbReference type="Gene3D" id="1.20.1280.50">
    <property type="match status" value="1"/>
</dbReference>
<evidence type="ECO:0000313" key="3">
    <source>
        <dbReference type="EMBL" id="CEI65533.1"/>
    </source>
</evidence>
<dbReference type="SUPFAM" id="SSF81383">
    <property type="entry name" value="F-box domain"/>
    <property type="match status" value="1"/>
</dbReference>
<reference evidence="4" key="1">
    <citation type="submission" date="2014-10" db="EMBL/GenBank/DDBJ databases">
        <authorList>
            <person name="King R."/>
        </authorList>
    </citation>
    <scope>NUCLEOTIDE SEQUENCE [LARGE SCALE GENOMIC DNA]</scope>
    <source>
        <strain evidence="4">A3/5</strain>
    </source>
</reference>
<organism evidence="3 4">
    <name type="scientific">Fusarium venenatum</name>
    <dbReference type="NCBI Taxonomy" id="56646"/>
    <lineage>
        <taxon>Eukaryota</taxon>
        <taxon>Fungi</taxon>
        <taxon>Dikarya</taxon>
        <taxon>Ascomycota</taxon>
        <taxon>Pezizomycotina</taxon>
        <taxon>Sordariomycetes</taxon>
        <taxon>Hypocreomycetidae</taxon>
        <taxon>Hypocreales</taxon>
        <taxon>Nectriaceae</taxon>
        <taxon>Fusarium</taxon>
    </lineage>
</organism>
<feature type="compositionally biased region" description="Basic and acidic residues" evidence="1">
    <location>
        <begin position="581"/>
        <end position="594"/>
    </location>
</feature>
<dbReference type="Proteomes" id="UP000245910">
    <property type="component" value="Chromosome I"/>
</dbReference>
<keyword evidence="4" id="KW-1185">Reference proteome</keyword>
<dbReference type="InterPro" id="IPR036047">
    <property type="entry name" value="F-box-like_dom_sf"/>
</dbReference>
<sequence>MNVHNSREKELDRLFTSLSPWDILYLRKKIQATIITFAGFQDLPPELICTVLFYLDFDDYQCCIRVCRKWRERWTQGTVLTQALRQFFPGLQLTYPDMSPQALYAREVQKHVKWRQPHCSYTWVPWNMGASDVFIDPPEFAQPARKSTNVPWHFHYNKDKLVWQSTSRTFIVDDLRTRQRLRFLPPGSVMSGTEFQSAAISENLLVLLQVNSRGRTIYIVHLQTREWKQLTLPAALKQAYVESKVVYFVTSTAQIMYFAWGGILKELDPRKLEYPIGAGTMIGGEPKVLLHPTKENVVFVVRAFYHGCGGEVVHTAVVIRGLIFADERLCSFIVTKFEDGKATWHTTESIANPLQNPKPDCKDYSWAVVSLICRKSDDHGTFCIGLYRIQKSETSRLELCPCCEPRTRKGDWGAVTFNVLTQTFQQHEYLSTRFDVLWDADTRNPLVDRNLMKLENVHFWNNDLLLAATKTFDDHKSEIYLQTLHPVGSHQAPSPQWAPVRVSCILHLGANQVFQDDNFAILPTLGGLTIYKPSKTPSDGIIIDDSWEFAQATPSQLLYSLASMSEMLELQHNETGCGLRTRNERSRGRPDSPRIDASIDQWSPDSTDAED</sequence>
<dbReference type="AlphaFoldDB" id="A0A2L2TC03"/>
<evidence type="ECO:0000313" key="4">
    <source>
        <dbReference type="Proteomes" id="UP000245910"/>
    </source>
</evidence>
<accession>A0A2L2TC03</accession>
<feature type="compositionally biased region" description="Polar residues" evidence="1">
    <location>
        <begin position="600"/>
        <end position="611"/>
    </location>
</feature>
<feature type="region of interest" description="Disordered" evidence="1">
    <location>
        <begin position="575"/>
        <end position="611"/>
    </location>
</feature>
<dbReference type="InterPro" id="IPR001810">
    <property type="entry name" value="F-box_dom"/>
</dbReference>
<dbReference type="Pfam" id="PF00646">
    <property type="entry name" value="F-box"/>
    <property type="match status" value="1"/>
</dbReference>
<feature type="domain" description="F-box" evidence="2">
    <location>
        <begin position="40"/>
        <end position="74"/>
    </location>
</feature>
<proteinExistence type="predicted"/>
<evidence type="ECO:0000256" key="1">
    <source>
        <dbReference type="SAM" id="MobiDB-lite"/>
    </source>
</evidence>
<dbReference type="EMBL" id="LN649229">
    <property type="protein sequence ID" value="CEI65533.1"/>
    <property type="molecule type" value="Genomic_DNA"/>
</dbReference>
<name>A0A2L2TC03_9HYPO</name>
<dbReference type="STRING" id="56646.A0A2L2TC03"/>
<evidence type="ECO:0000259" key="2">
    <source>
        <dbReference type="Pfam" id="PF00646"/>
    </source>
</evidence>
<protein>
    <recommendedName>
        <fullName evidence="2">F-box domain-containing protein</fullName>
    </recommendedName>
</protein>